<evidence type="ECO:0000256" key="1">
    <source>
        <dbReference type="ARBA" id="ARBA00022500"/>
    </source>
</evidence>
<dbReference type="Gene3D" id="1.10.287.950">
    <property type="entry name" value="Methyl-accepting chemotaxis protein"/>
    <property type="match status" value="1"/>
</dbReference>
<dbReference type="SUPFAM" id="SSF58104">
    <property type="entry name" value="Methyl-accepting chemotaxis protein (MCP) signaling domain"/>
    <property type="match status" value="1"/>
</dbReference>
<feature type="region of interest" description="Disordered" evidence="2">
    <location>
        <begin position="1"/>
        <end position="32"/>
    </location>
</feature>
<dbReference type="GO" id="GO:0005886">
    <property type="term" value="C:plasma membrane"/>
    <property type="evidence" value="ECO:0007669"/>
    <property type="project" value="TreeGrafter"/>
</dbReference>
<dbReference type="SMART" id="SM00283">
    <property type="entry name" value="MA"/>
    <property type="match status" value="1"/>
</dbReference>
<evidence type="ECO:0000256" key="2">
    <source>
        <dbReference type="SAM" id="MobiDB-lite"/>
    </source>
</evidence>
<comment type="caution">
    <text evidence="4">The sequence shown here is derived from an EMBL/GenBank/DDBJ whole genome shotgun (WGS) entry which is preliminary data.</text>
</comment>
<feature type="domain" description="Methyl-accepting transducer" evidence="3">
    <location>
        <begin position="1"/>
        <end position="194"/>
    </location>
</feature>
<keyword evidence="1" id="KW-0145">Chemotaxis</keyword>
<name>A0A644Y385_9ZZZZ</name>
<dbReference type="PANTHER" id="PTHR43531">
    <property type="entry name" value="PROTEIN ICFG"/>
    <property type="match status" value="1"/>
</dbReference>
<dbReference type="InterPro" id="IPR051310">
    <property type="entry name" value="MCP_chemotaxis"/>
</dbReference>
<proteinExistence type="predicted"/>
<feature type="compositionally biased region" description="Polar residues" evidence="2">
    <location>
        <begin position="1"/>
        <end position="10"/>
    </location>
</feature>
<dbReference type="PANTHER" id="PTHR43531:SF11">
    <property type="entry name" value="METHYL-ACCEPTING CHEMOTAXIS PROTEIN 3"/>
    <property type="match status" value="1"/>
</dbReference>
<reference evidence="4" key="1">
    <citation type="submission" date="2019-08" db="EMBL/GenBank/DDBJ databases">
        <authorList>
            <person name="Kucharzyk K."/>
            <person name="Murdoch R.W."/>
            <person name="Higgins S."/>
            <person name="Loffler F."/>
        </authorList>
    </citation>
    <scope>NUCLEOTIDE SEQUENCE</scope>
</reference>
<organism evidence="4">
    <name type="scientific">bioreactor metagenome</name>
    <dbReference type="NCBI Taxonomy" id="1076179"/>
    <lineage>
        <taxon>unclassified sequences</taxon>
        <taxon>metagenomes</taxon>
        <taxon>ecological metagenomes</taxon>
    </lineage>
</organism>
<dbReference type="GO" id="GO:0006935">
    <property type="term" value="P:chemotaxis"/>
    <property type="evidence" value="ECO:0007669"/>
    <property type="project" value="UniProtKB-KW"/>
</dbReference>
<evidence type="ECO:0000313" key="4">
    <source>
        <dbReference type="EMBL" id="MPM23012.1"/>
    </source>
</evidence>
<dbReference type="EMBL" id="VSSQ01003936">
    <property type="protein sequence ID" value="MPM23012.1"/>
    <property type="molecule type" value="Genomic_DNA"/>
</dbReference>
<dbReference type="GO" id="GO:0007165">
    <property type="term" value="P:signal transduction"/>
    <property type="evidence" value="ECO:0007669"/>
    <property type="project" value="InterPro"/>
</dbReference>
<dbReference type="PROSITE" id="PS50111">
    <property type="entry name" value="CHEMOTAXIS_TRANSDUC_2"/>
    <property type="match status" value="1"/>
</dbReference>
<dbReference type="GO" id="GO:0004888">
    <property type="term" value="F:transmembrane signaling receptor activity"/>
    <property type="evidence" value="ECO:0007669"/>
    <property type="project" value="TreeGrafter"/>
</dbReference>
<dbReference type="AlphaFoldDB" id="A0A644Y385"/>
<evidence type="ECO:0000259" key="3">
    <source>
        <dbReference type="PROSITE" id="PS50111"/>
    </source>
</evidence>
<accession>A0A644Y385</accession>
<protein>
    <submittedName>
        <fullName evidence="4">Methyl-accepting chemotaxis protein IV</fullName>
    </submittedName>
</protein>
<gene>
    <name evidence="4" type="primary">tap_2</name>
    <name evidence="4" type="ORF">SDC9_69474</name>
</gene>
<sequence>MEQVKSNIDLSAQHAAKARTRANKVSHDAEDGSGRMSEMLEAMDEIGVSSTNISGVMKAIETIAFQTNILSLNASVEAARAGQYGKGFAVVADEVRNLAARSAKAAQETADMVKDSVQRIEHGTRIARETADAFHKIVDGIREVADLAGKIADAAAEQASGVAAINEEIGQVSATVQANSAATEESSTATVTLYRQAEELKELVQTFKLRMN</sequence>
<dbReference type="Pfam" id="PF00015">
    <property type="entry name" value="MCPsignal"/>
    <property type="match status" value="1"/>
</dbReference>
<dbReference type="InterPro" id="IPR004089">
    <property type="entry name" value="MCPsignal_dom"/>
</dbReference>